<keyword evidence="3" id="KW-1185">Reference proteome</keyword>
<protein>
    <submittedName>
        <fullName evidence="2">DUF4169 family protein</fullName>
    </submittedName>
</protein>
<reference evidence="2" key="1">
    <citation type="submission" date="2022-03" db="EMBL/GenBank/DDBJ databases">
        <title>Identification of a novel bacterium isolated from mangrove sediments.</title>
        <authorList>
            <person name="Pan X."/>
        </authorList>
    </citation>
    <scope>NUCLEOTIDE SEQUENCE</scope>
    <source>
        <strain evidence="2">B1949</strain>
    </source>
</reference>
<dbReference type="Proteomes" id="UP001162881">
    <property type="component" value="Unassembled WGS sequence"/>
</dbReference>
<evidence type="ECO:0000313" key="2">
    <source>
        <dbReference type="EMBL" id="MCJ2182638.1"/>
    </source>
</evidence>
<comment type="caution">
    <text evidence="2">The sequence shown here is derived from an EMBL/GenBank/DDBJ whole genome shotgun (WGS) entry which is preliminary data.</text>
</comment>
<gene>
    <name evidence="2" type="ORF">MTR62_08025</name>
</gene>
<feature type="region of interest" description="Disordered" evidence="1">
    <location>
        <begin position="20"/>
        <end position="71"/>
    </location>
</feature>
<dbReference type="RefSeq" id="WP_244018774.1">
    <property type="nucleotide sequence ID" value="NZ_JALHLF010000022.1"/>
</dbReference>
<accession>A0ABT0BC70</accession>
<evidence type="ECO:0000313" key="3">
    <source>
        <dbReference type="Proteomes" id="UP001162881"/>
    </source>
</evidence>
<dbReference type="Pfam" id="PF13770">
    <property type="entry name" value="DUF4169"/>
    <property type="match status" value="1"/>
</dbReference>
<dbReference type="InterPro" id="IPR025227">
    <property type="entry name" value="DUF4169"/>
</dbReference>
<feature type="compositionally biased region" description="Basic and acidic residues" evidence="1">
    <location>
        <begin position="20"/>
        <end position="52"/>
    </location>
</feature>
<sequence>MAEIVNLRLARKARARADAGAKAEAARARHGQTKAERQITQAERARRERTLDGARLNDTSLDGTAHETDEN</sequence>
<organism evidence="2 3">
    <name type="scientific">Novosphingobium organovorum</name>
    <dbReference type="NCBI Taxonomy" id="2930092"/>
    <lineage>
        <taxon>Bacteria</taxon>
        <taxon>Pseudomonadati</taxon>
        <taxon>Pseudomonadota</taxon>
        <taxon>Alphaproteobacteria</taxon>
        <taxon>Sphingomonadales</taxon>
        <taxon>Sphingomonadaceae</taxon>
        <taxon>Novosphingobium</taxon>
    </lineage>
</organism>
<proteinExistence type="predicted"/>
<evidence type="ECO:0000256" key="1">
    <source>
        <dbReference type="SAM" id="MobiDB-lite"/>
    </source>
</evidence>
<name>A0ABT0BC70_9SPHN</name>
<dbReference type="EMBL" id="JALHLF010000022">
    <property type="protein sequence ID" value="MCJ2182638.1"/>
    <property type="molecule type" value="Genomic_DNA"/>
</dbReference>